<name>A0A8S0V324_OLEEU</name>
<dbReference type="PANTHER" id="PTHR45801:SF111">
    <property type="entry name" value="C2H2 AND C2HC ZINC FINGERS SUPERFAMILY PROTEIN"/>
    <property type="match status" value="1"/>
</dbReference>
<evidence type="ECO:0000256" key="2">
    <source>
        <dbReference type="ARBA" id="ARBA00022723"/>
    </source>
</evidence>
<keyword evidence="6" id="KW-0804">Transcription</keyword>
<sequence>MVPGKHNNSQKSSEENCNQSKRVCEESPSVSRSYDCTFCKRGFTNAQALGGHMNIHRKDRAKNKKKNLEQSSMNSAEYFPAVSSEDPQQKTIYYTGMGAEVRFQVYLPSSNPYTTNEINHLASSNPNDLSSVWRPQRFTLHDDHLDANLSLRIGPAVVEDGQGRNENEVDLELRLGHDP</sequence>
<keyword evidence="2" id="KW-0479">Metal-binding</keyword>
<evidence type="ECO:0000256" key="1">
    <source>
        <dbReference type="ARBA" id="ARBA00004123"/>
    </source>
</evidence>
<evidence type="ECO:0000313" key="12">
    <source>
        <dbReference type="Proteomes" id="UP000594638"/>
    </source>
</evidence>
<protein>
    <submittedName>
        <fullName evidence="11">Transcriptional regulator TAC1-like</fullName>
    </submittedName>
</protein>
<organism evidence="11 12">
    <name type="scientific">Olea europaea subsp. europaea</name>
    <dbReference type="NCBI Taxonomy" id="158383"/>
    <lineage>
        <taxon>Eukaryota</taxon>
        <taxon>Viridiplantae</taxon>
        <taxon>Streptophyta</taxon>
        <taxon>Embryophyta</taxon>
        <taxon>Tracheophyta</taxon>
        <taxon>Spermatophyta</taxon>
        <taxon>Magnoliopsida</taxon>
        <taxon>eudicotyledons</taxon>
        <taxon>Gunneridae</taxon>
        <taxon>Pentapetalae</taxon>
        <taxon>asterids</taxon>
        <taxon>lamiids</taxon>
        <taxon>Lamiales</taxon>
        <taxon>Oleaceae</taxon>
        <taxon>Oleeae</taxon>
        <taxon>Olea</taxon>
    </lineage>
</organism>
<proteinExistence type="predicted"/>
<comment type="caution">
    <text evidence="11">The sequence shown here is derived from an EMBL/GenBank/DDBJ whole genome shotgun (WGS) entry which is preliminary data.</text>
</comment>
<dbReference type="SUPFAM" id="SSF57667">
    <property type="entry name" value="beta-beta-alpha zinc fingers"/>
    <property type="match status" value="1"/>
</dbReference>
<dbReference type="OrthoDB" id="780709at2759"/>
<dbReference type="GO" id="GO:0008270">
    <property type="term" value="F:zinc ion binding"/>
    <property type="evidence" value="ECO:0007669"/>
    <property type="project" value="UniProtKB-KW"/>
</dbReference>
<dbReference type="EMBL" id="CACTIH010009212">
    <property type="protein sequence ID" value="CAA3027625.1"/>
    <property type="molecule type" value="Genomic_DNA"/>
</dbReference>
<evidence type="ECO:0000256" key="5">
    <source>
        <dbReference type="ARBA" id="ARBA00023015"/>
    </source>
</evidence>
<dbReference type="Gene3D" id="3.30.160.60">
    <property type="entry name" value="Classic Zinc Finger"/>
    <property type="match status" value="1"/>
</dbReference>
<dbReference type="GO" id="GO:0005634">
    <property type="term" value="C:nucleus"/>
    <property type="evidence" value="ECO:0007669"/>
    <property type="project" value="UniProtKB-SubCell"/>
</dbReference>
<dbReference type="Gramene" id="OE9A053661T1">
    <property type="protein sequence ID" value="OE9A053661C1"/>
    <property type="gene ID" value="OE9A053661"/>
</dbReference>
<dbReference type="InterPro" id="IPR036236">
    <property type="entry name" value="Znf_C2H2_sf"/>
</dbReference>
<dbReference type="PROSITE" id="PS00028">
    <property type="entry name" value="ZINC_FINGER_C2H2_1"/>
    <property type="match status" value="1"/>
</dbReference>
<evidence type="ECO:0000256" key="4">
    <source>
        <dbReference type="ARBA" id="ARBA00022833"/>
    </source>
</evidence>
<reference evidence="11 12" key="1">
    <citation type="submission" date="2019-12" db="EMBL/GenBank/DDBJ databases">
        <authorList>
            <person name="Alioto T."/>
            <person name="Alioto T."/>
            <person name="Gomez Garrido J."/>
        </authorList>
    </citation>
    <scope>NUCLEOTIDE SEQUENCE [LARGE SCALE GENOMIC DNA]</scope>
</reference>
<keyword evidence="4" id="KW-0862">Zinc</keyword>
<keyword evidence="3 8" id="KW-0863">Zinc-finger</keyword>
<feature type="compositionally biased region" description="Polar residues" evidence="9">
    <location>
        <begin position="1"/>
        <end position="21"/>
    </location>
</feature>
<dbReference type="PANTHER" id="PTHR45801">
    <property type="entry name" value="OS07G0101800 PROTEIN"/>
    <property type="match status" value="1"/>
</dbReference>
<gene>
    <name evidence="11" type="ORF">OLEA9_A053661</name>
</gene>
<keyword evidence="5" id="KW-0805">Transcription regulation</keyword>
<dbReference type="InterPro" id="IPR052426">
    <property type="entry name" value="Plant_dev_regulator"/>
</dbReference>
<evidence type="ECO:0000256" key="9">
    <source>
        <dbReference type="SAM" id="MobiDB-lite"/>
    </source>
</evidence>
<accession>A0A8S0V324</accession>
<dbReference type="InterPro" id="IPR013087">
    <property type="entry name" value="Znf_C2H2_type"/>
</dbReference>
<dbReference type="AlphaFoldDB" id="A0A8S0V324"/>
<feature type="region of interest" description="Disordered" evidence="9">
    <location>
        <begin position="1"/>
        <end position="25"/>
    </location>
</feature>
<evidence type="ECO:0000256" key="8">
    <source>
        <dbReference type="PROSITE-ProRule" id="PRU00042"/>
    </source>
</evidence>
<keyword evidence="12" id="KW-1185">Reference proteome</keyword>
<evidence type="ECO:0000313" key="11">
    <source>
        <dbReference type="EMBL" id="CAA3027625.1"/>
    </source>
</evidence>
<evidence type="ECO:0000256" key="6">
    <source>
        <dbReference type="ARBA" id="ARBA00023163"/>
    </source>
</evidence>
<evidence type="ECO:0000256" key="7">
    <source>
        <dbReference type="ARBA" id="ARBA00023242"/>
    </source>
</evidence>
<dbReference type="PROSITE" id="PS50157">
    <property type="entry name" value="ZINC_FINGER_C2H2_2"/>
    <property type="match status" value="1"/>
</dbReference>
<evidence type="ECO:0000259" key="10">
    <source>
        <dbReference type="PROSITE" id="PS50157"/>
    </source>
</evidence>
<dbReference type="Proteomes" id="UP000594638">
    <property type="component" value="Unassembled WGS sequence"/>
</dbReference>
<comment type="subcellular location">
    <subcellularLocation>
        <location evidence="1">Nucleus</location>
    </subcellularLocation>
</comment>
<evidence type="ECO:0000256" key="3">
    <source>
        <dbReference type="ARBA" id="ARBA00022771"/>
    </source>
</evidence>
<feature type="domain" description="C2H2-type" evidence="10">
    <location>
        <begin position="34"/>
        <end position="61"/>
    </location>
</feature>
<keyword evidence="7" id="KW-0539">Nucleus</keyword>